<dbReference type="OrthoDB" id="423172at2759"/>
<reference evidence="1" key="1">
    <citation type="submission" date="2021-02" db="EMBL/GenBank/DDBJ databases">
        <authorList>
            <person name="Dougan E. K."/>
            <person name="Rhodes N."/>
            <person name="Thang M."/>
            <person name="Chan C."/>
        </authorList>
    </citation>
    <scope>NUCLEOTIDE SEQUENCE</scope>
</reference>
<organism evidence="1 2">
    <name type="scientific">Symbiodinium natans</name>
    <dbReference type="NCBI Taxonomy" id="878477"/>
    <lineage>
        <taxon>Eukaryota</taxon>
        <taxon>Sar</taxon>
        <taxon>Alveolata</taxon>
        <taxon>Dinophyceae</taxon>
        <taxon>Suessiales</taxon>
        <taxon>Symbiodiniaceae</taxon>
        <taxon>Symbiodinium</taxon>
    </lineage>
</organism>
<sequence length="433" mass="46305">MVSDTLGLPEVFEYPKSMRSVAAGSVGPGFLDAPRANWANGHARRLGSKIAATAATSKELLVSAMTKIGEGSSRLWRTGLPPLPPGLHERPEGVVEVSLPSSQTEQLERLRDLGRTMQGGSILVLGRRRLYPVRPQHQAIGQVSAASCEAALDALASSICQELLDEGYGLDDKGVAVPLLQRRGTLGVSGDFDNFDGTPDPDYLKRHKMNEEALRKLATECAVNIAVSPGMQLVAECGLDPVLYQPTFVVCIGGGQLRVLTFAFVGGPVSGDRPDRKRTPFAIRLATDDLVALSRTQASKKVSKLRYAAHAVDPAVQTSLDMIVILEEELFQANEVGDWEKLAAVGTTEPSADEVADKRIRMESESWVVHTDLGEGYTGPLAHAPAHSAQYPGLPSPPSSRRFSWLLRRLAVKEEPADSAGGAFGSVPGTNGL</sequence>
<dbReference type="AlphaFoldDB" id="A0A812Q5W1"/>
<proteinExistence type="predicted"/>
<protein>
    <submittedName>
        <fullName evidence="1">Uncharacterized protein</fullName>
    </submittedName>
</protein>
<name>A0A812Q5W1_9DINO</name>
<dbReference type="Proteomes" id="UP000604046">
    <property type="component" value="Unassembled WGS sequence"/>
</dbReference>
<accession>A0A812Q5W1</accession>
<gene>
    <name evidence="1" type="ORF">SNAT2548_LOCUS20102</name>
</gene>
<evidence type="ECO:0000313" key="2">
    <source>
        <dbReference type="Proteomes" id="UP000604046"/>
    </source>
</evidence>
<comment type="caution">
    <text evidence="1">The sequence shown here is derived from an EMBL/GenBank/DDBJ whole genome shotgun (WGS) entry which is preliminary data.</text>
</comment>
<keyword evidence="2" id="KW-1185">Reference proteome</keyword>
<evidence type="ECO:0000313" key="1">
    <source>
        <dbReference type="EMBL" id="CAE7369019.1"/>
    </source>
</evidence>
<dbReference type="EMBL" id="CAJNDS010002199">
    <property type="protein sequence ID" value="CAE7369019.1"/>
    <property type="molecule type" value="Genomic_DNA"/>
</dbReference>